<name>A0A0P8WYZ6_9CLOT</name>
<dbReference type="OrthoDB" id="2680433at2"/>
<evidence type="ECO:0000313" key="3">
    <source>
        <dbReference type="Proteomes" id="UP000050326"/>
    </source>
</evidence>
<gene>
    <name evidence="2" type="primary">uviB_1</name>
    <name evidence="2" type="ORF">OXPF_31030</name>
</gene>
<dbReference type="InterPro" id="IPR024405">
    <property type="entry name" value="Phage_BhlA/UviB"/>
</dbReference>
<accession>A0A0P8WYZ6</accession>
<dbReference type="AlphaFoldDB" id="A0A0P8WYZ6"/>
<comment type="caution">
    <text evidence="2">The sequence shown here is derived from an EMBL/GenBank/DDBJ whole genome shotgun (WGS) entry which is preliminary data.</text>
</comment>
<dbReference type="RefSeq" id="WP_054876092.1">
    <property type="nucleotide sequence ID" value="NZ_LKET01000039.1"/>
</dbReference>
<protein>
    <submittedName>
        <fullName evidence="2">Bacteriocin UviB</fullName>
    </submittedName>
</protein>
<dbReference type="Pfam" id="PF10960">
    <property type="entry name" value="Holin_BhlA"/>
    <property type="match status" value="1"/>
</dbReference>
<organism evidence="2 3">
    <name type="scientific">Oxobacter pfennigii</name>
    <dbReference type="NCBI Taxonomy" id="36849"/>
    <lineage>
        <taxon>Bacteria</taxon>
        <taxon>Bacillati</taxon>
        <taxon>Bacillota</taxon>
        <taxon>Clostridia</taxon>
        <taxon>Eubacteriales</taxon>
        <taxon>Clostridiaceae</taxon>
        <taxon>Oxobacter</taxon>
    </lineage>
</organism>
<keyword evidence="1" id="KW-0472">Membrane</keyword>
<keyword evidence="3" id="KW-1185">Reference proteome</keyword>
<evidence type="ECO:0000313" key="2">
    <source>
        <dbReference type="EMBL" id="KPU43661.1"/>
    </source>
</evidence>
<dbReference type="Proteomes" id="UP000050326">
    <property type="component" value="Unassembled WGS sequence"/>
</dbReference>
<keyword evidence="1" id="KW-1133">Transmembrane helix</keyword>
<evidence type="ECO:0000256" key="1">
    <source>
        <dbReference type="SAM" id="Phobius"/>
    </source>
</evidence>
<keyword evidence="1" id="KW-0812">Transmembrane</keyword>
<feature type="transmembrane region" description="Helical" evidence="1">
    <location>
        <begin position="6"/>
        <end position="27"/>
    </location>
</feature>
<proteinExistence type="predicted"/>
<dbReference type="EMBL" id="LKET01000039">
    <property type="protein sequence ID" value="KPU43661.1"/>
    <property type="molecule type" value="Genomic_DNA"/>
</dbReference>
<dbReference type="STRING" id="36849.OXPF_31030"/>
<reference evidence="2 3" key="1">
    <citation type="submission" date="2015-09" db="EMBL/GenBank/DDBJ databases">
        <title>Genome sequence of Oxobacter pfennigii DSM 3222.</title>
        <authorList>
            <person name="Poehlein A."/>
            <person name="Bengelsdorf F.R."/>
            <person name="Schiel-Bengelsdorf B."/>
            <person name="Duerre P."/>
            <person name="Daniel R."/>
        </authorList>
    </citation>
    <scope>NUCLEOTIDE SEQUENCE [LARGE SCALE GENOMIC DNA]</scope>
    <source>
        <strain evidence="2 3">DSM 3222</strain>
    </source>
</reference>
<sequence length="74" mass="8685">METEVLKLAASQGIWAALFVTLLFYVLKKQEVRDKKADEREAKYQEIIKELTEKLNIVEIVKDDVNDIKDELFK</sequence>